<dbReference type="InterPro" id="IPR051170">
    <property type="entry name" value="Neural/epithelial_adhesion"/>
</dbReference>
<feature type="domain" description="Ig-like" evidence="10">
    <location>
        <begin position="466"/>
        <end position="552"/>
    </location>
</feature>
<evidence type="ECO:0000313" key="12">
    <source>
        <dbReference type="Proteomes" id="UP000283509"/>
    </source>
</evidence>
<dbReference type="Proteomes" id="UP000283509">
    <property type="component" value="Unassembled WGS sequence"/>
</dbReference>
<dbReference type="Gene3D" id="2.60.40.10">
    <property type="entry name" value="Immunoglobulins"/>
    <property type="match status" value="3"/>
</dbReference>
<feature type="compositionally biased region" description="Pro residues" evidence="9">
    <location>
        <begin position="562"/>
        <end position="574"/>
    </location>
</feature>
<dbReference type="OrthoDB" id="6159398at2759"/>
<organism evidence="11 12">
    <name type="scientific">Penaeus vannamei</name>
    <name type="common">Whiteleg shrimp</name>
    <name type="synonym">Litopenaeus vannamei</name>
    <dbReference type="NCBI Taxonomy" id="6689"/>
    <lineage>
        <taxon>Eukaryota</taxon>
        <taxon>Metazoa</taxon>
        <taxon>Ecdysozoa</taxon>
        <taxon>Arthropoda</taxon>
        <taxon>Crustacea</taxon>
        <taxon>Multicrustacea</taxon>
        <taxon>Malacostraca</taxon>
        <taxon>Eumalacostraca</taxon>
        <taxon>Eucarida</taxon>
        <taxon>Decapoda</taxon>
        <taxon>Dendrobranchiata</taxon>
        <taxon>Penaeoidea</taxon>
        <taxon>Penaeidae</taxon>
        <taxon>Penaeus</taxon>
    </lineage>
</organism>
<dbReference type="Pfam" id="PF07679">
    <property type="entry name" value="I-set"/>
    <property type="match status" value="2"/>
</dbReference>
<keyword evidence="5" id="KW-0472">Membrane</keyword>
<dbReference type="Pfam" id="PF13927">
    <property type="entry name" value="Ig_3"/>
    <property type="match status" value="1"/>
</dbReference>
<dbReference type="GO" id="GO:0043005">
    <property type="term" value="C:neuron projection"/>
    <property type="evidence" value="ECO:0007669"/>
    <property type="project" value="TreeGrafter"/>
</dbReference>
<dbReference type="InterPro" id="IPR007110">
    <property type="entry name" value="Ig-like_dom"/>
</dbReference>
<keyword evidence="4" id="KW-0677">Repeat</keyword>
<dbReference type="InterPro" id="IPR036179">
    <property type="entry name" value="Ig-like_dom_sf"/>
</dbReference>
<name>A0A423U0G1_PENVA</name>
<dbReference type="FunFam" id="2.60.40.10:FF:000328">
    <property type="entry name" value="CLUMA_CG000981, isoform A"/>
    <property type="match status" value="1"/>
</dbReference>
<sequence length="622" mass="67841">MKSSILPPFRAEDDNLTRRACQTNLTLDSGSRGHGALAKHRCHQCSDQLGSQLCPHNFGQTQRTGRRSYQTRGDKSSKEKCCDFLCQLPPETVCAMGVVPAEVNLTYHIQTLLKVFSRAKDSFERKEQMRQRGNSHYKTVIQKRPTSESQLVNREEILPITITHNSSGSHKTTDKAEKKANISNKTFVSSHSKPKESEDSVHENEHYNPTVDFSFLEDPAVPSCRDVSKGSPSDRRGCRREFFLPAFLLWVLALSLPCVALADPDAVPEFATTLQNLTVAAGREARLSCVVENLGMHKVAWTHYGWHGRAVLTVDNNVITKNHRVSVLQEGGGAAWTLIIANVSTTDQGTYMCQINTVPPVKRYGHIKVVVPPTITEPPSDVTVSEGDDVTLKCGATGDPEPVLTWRREDGAAFTLNNTQVLEAAGSQLALSSVTREDTGAFLCVSSNGIPPAVSARAQVFVKYRPEIIGGSGVVWAEIATKATLECRYRAWPRPKVIWTRNGVVMGGAVESVHANGYGTSILVLNTIETDSFGHYHCTVSNELGENTTTLTLVGEVKRPHPPPPQAPPTPPDPQAQTRPSRYVQDAAPPSDPRPPLLPGESISPAARAAARTGSLARLETA</sequence>
<dbReference type="SMART" id="SM00408">
    <property type="entry name" value="IGc2"/>
    <property type="match status" value="3"/>
</dbReference>
<dbReference type="SMART" id="SM00409">
    <property type="entry name" value="IG"/>
    <property type="match status" value="3"/>
</dbReference>
<feature type="compositionally biased region" description="Basic and acidic residues" evidence="9">
    <location>
        <begin position="171"/>
        <end position="180"/>
    </location>
</feature>
<dbReference type="InterPro" id="IPR003598">
    <property type="entry name" value="Ig_sub2"/>
</dbReference>
<gene>
    <name evidence="11" type="ORF">C7M84_024638</name>
</gene>
<comment type="subcellular location">
    <subcellularLocation>
        <location evidence="1">Cell membrane</location>
    </subcellularLocation>
</comment>
<feature type="domain" description="Ig-like" evidence="10">
    <location>
        <begin position="268"/>
        <end position="356"/>
    </location>
</feature>
<evidence type="ECO:0000256" key="6">
    <source>
        <dbReference type="ARBA" id="ARBA00023157"/>
    </source>
</evidence>
<evidence type="ECO:0000256" key="2">
    <source>
        <dbReference type="ARBA" id="ARBA00022475"/>
    </source>
</evidence>
<protein>
    <submittedName>
        <fullName evidence="11">Putative lachesin-like</fullName>
    </submittedName>
</protein>
<keyword evidence="7" id="KW-0325">Glycoprotein</keyword>
<feature type="compositionally biased region" description="Polar residues" evidence="9">
    <location>
        <begin position="181"/>
        <end position="191"/>
    </location>
</feature>
<feature type="domain" description="Ig-like" evidence="10">
    <location>
        <begin position="373"/>
        <end position="455"/>
    </location>
</feature>
<feature type="compositionally biased region" description="Basic and acidic residues" evidence="9">
    <location>
        <begin position="193"/>
        <end position="204"/>
    </location>
</feature>
<accession>A0A423U0G1</accession>
<comment type="caution">
    <text evidence="11">The sequence shown here is derived from an EMBL/GenBank/DDBJ whole genome shotgun (WGS) entry which is preliminary data.</text>
</comment>
<evidence type="ECO:0000256" key="4">
    <source>
        <dbReference type="ARBA" id="ARBA00022737"/>
    </source>
</evidence>
<keyword evidence="12" id="KW-1185">Reference proteome</keyword>
<evidence type="ECO:0000256" key="9">
    <source>
        <dbReference type="SAM" id="MobiDB-lite"/>
    </source>
</evidence>
<dbReference type="InterPro" id="IPR013098">
    <property type="entry name" value="Ig_I-set"/>
</dbReference>
<dbReference type="AlphaFoldDB" id="A0A423U0G1"/>
<feature type="region of interest" description="Disordered" evidence="9">
    <location>
        <begin position="555"/>
        <end position="622"/>
    </location>
</feature>
<evidence type="ECO:0000256" key="8">
    <source>
        <dbReference type="ARBA" id="ARBA00023319"/>
    </source>
</evidence>
<reference evidence="11 12" key="1">
    <citation type="submission" date="2018-04" db="EMBL/GenBank/DDBJ databases">
        <authorList>
            <person name="Zhang X."/>
            <person name="Yuan J."/>
            <person name="Li F."/>
            <person name="Xiang J."/>
        </authorList>
    </citation>
    <scope>NUCLEOTIDE SEQUENCE [LARGE SCALE GENOMIC DNA]</scope>
    <source>
        <tissue evidence="11">Muscle</tissue>
    </source>
</reference>
<dbReference type="EMBL" id="QCYY01000861">
    <property type="protein sequence ID" value="ROT82199.1"/>
    <property type="molecule type" value="Genomic_DNA"/>
</dbReference>
<evidence type="ECO:0000256" key="5">
    <source>
        <dbReference type="ARBA" id="ARBA00023136"/>
    </source>
</evidence>
<keyword evidence="8" id="KW-0393">Immunoglobulin domain</keyword>
<dbReference type="PANTHER" id="PTHR12231:SF269">
    <property type="entry name" value="FASCILIN 2-LIKE PROTEIN"/>
    <property type="match status" value="1"/>
</dbReference>
<dbReference type="PROSITE" id="PS50835">
    <property type="entry name" value="IG_LIKE"/>
    <property type="match status" value="3"/>
</dbReference>
<feature type="region of interest" description="Disordered" evidence="9">
    <location>
        <begin position="164"/>
        <end position="204"/>
    </location>
</feature>
<evidence type="ECO:0000259" key="10">
    <source>
        <dbReference type="PROSITE" id="PS50835"/>
    </source>
</evidence>
<dbReference type="InterPro" id="IPR013783">
    <property type="entry name" value="Ig-like_fold"/>
</dbReference>
<dbReference type="SUPFAM" id="SSF48726">
    <property type="entry name" value="Immunoglobulin"/>
    <property type="match status" value="3"/>
</dbReference>
<proteinExistence type="predicted"/>
<dbReference type="PANTHER" id="PTHR12231">
    <property type="entry name" value="CTX-RELATED TYPE I TRANSMEMBRANE PROTEIN"/>
    <property type="match status" value="1"/>
</dbReference>
<dbReference type="InterPro" id="IPR003599">
    <property type="entry name" value="Ig_sub"/>
</dbReference>
<evidence type="ECO:0000256" key="7">
    <source>
        <dbReference type="ARBA" id="ARBA00023180"/>
    </source>
</evidence>
<evidence type="ECO:0000313" key="11">
    <source>
        <dbReference type="EMBL" id="ROT82199.1"/>
    </source>
</evidence>
<reference evidence="11 12" key="2">
    <citation type="submission" date="2019-01" db="EMBL/GenBank/DDBJ databases">
        <title>The decoding of complex shrimp genome reveals the adaptation for benthos swimmer, frequently molting mechanism and breeding impact on genome.</title>
        <authorList>
            <person name="Sun Y."/>
            <person name="Gao Y."/>
            <person name="Yu Y."/>
        </authorList>
    </citation>
    <scope>NUCLEOTIDE SEQUENCE [LARGE SCALE GENOMIC DNA]</scope>
    <source>
        <tissue evidence="11">Muscle</tissue>
    </source>
</reference>
<evidence type="ECO:0000256" key="1">
    <source>
        <dbReference type="ARBA" id="ARBA00004236"/>
    </source>
</evidence>
<keyword evidence="6" id="KW-1015">Disulfide bond</keyword>
<dbReference type="GO" id="GO:0005886">
    <property type="term" value="C:plasma membrane"/>
    <property type="evidence" value="ECO:0007669"/>
    <property type="project" value="UniProtKB-SubCell"/>
</dbReference>
<keyword evidence="2" id="KW-1003">Cell membrane</keyword>
<keyword evidence="3" id="KW-0732">Signal</keyword>
<evidence type="ECO:0000256" key="3">
    <source>
        <dbReference type="ARBA" id="ARBA00022729"/>
    </source>
</evidence>